<dbReference type="InterPro" id="IPR029044">
    <property type="entry name" value="Nucleotide-diphossugar_trans"/>
</dbReference>
<evidence type="ECO:0000313" key="13">
    <source>
        <dbReference type="Proteomes" id="UP001549047"/>
    </source>
</evidence>
<dbReference type="CDD" id="cd02509">
    <property type="entry name" value="GDP-M1P_Guanylyltransferase"/>
    <property type="match status" value="1"/>
</dbReference>
<evidence type="ECO:0000256" key="3">
    <source>
        <dbReference type="ARBA" id="ARBA00022679"/>
    </source>
</evidence>
<dbReference type="SUPFAM" id="SSF53448">
    <property type="entry name" value="Nucleotide-diphospho-sugar transferases"/>
    <property type="match status" value="1"/>
</dbReference>
<dbReference type="Pfam" id="PF00483">
    <property type="entry name" value="NTP_transferase"/>
    <property type="match status" value="1"/>
</dbReference>
<evidence type="ECO:0000256" key="7">
    <source>
        <dbReference type="ARBA" id="ARBA00047343"/>
    </source>
</evidence>
<evidence type="ECO:0000256" key="4">
    <source>
        <dbReference type="ARBA" id="ARBA00022695"/>
    </source>
</evidence>
<dbReference type="Gene3D" id="2.60.120.10">
    <property type="entry name" value="Jelly Rolls"/>
    <property type="match status" value="1"/>
</dbReference>
<keyword evidence="6" id="KW-0342">GTP-binding</keyword>
<comment type="similarity">
    <text evidence="1 8">Belongs to the mannose-6-phosphate isomerase type 2 family.</text>
</comment>
<gene>
    <name evidence="12" type="ORF">ABID16_001510</name>
</gene>
<evidence type="ECO:0000256" key="2">
    <source>
        <dbReference type="ARBA" id="ARBA00012387"/>
    </source>
</evidence>
<dbReference type="GO" id="GO:0004475">
    <property type="term" value="F:mannose-1-phosphate guanylyltransferase (GTP) activity"/>
    <property type="evidence" value="ECO:0007669"/>
    <property type="project" value="UniProtKB-EC"/>
</dbReference>
<dbReference type="Pfam" id="PF01050">
    <property type="entry name" value="MannoseP_isomer"/>
    <property type="match status" value="1"/>
</dbReference>
<dbReference type="Proteomes" id="UP001549047">
    <property type="component" value="Unassembled WGS sequence"/>
</dbReference>
<dbReference type="InterPro" id="IPR006375">
    <property type="entry name" value="Man1P_GuaTrfase/Man6P_Isoase"/>
</dbReference>
<evidence type="ECO:0000256" key="6">
    <source>
        <dbReference type="ARBA" id="ARBA00023134"/>
    </source>
</evidence>
<dbReference type="EC" id="2.7.7.13" evidence="2"/>
<feature type="domain" description="Nucleotidyl transferase" evidence="9">
    <location>
        <begin position="9"/>
        <end position="288"/>
    </location>
</feature>
<dbReference type="RefSeq" id="WP_354555690.1">
    <property type="nucleotide sequence ID" value="NZ_JBEPMB010000001.1"/>
</dbReference>
<keyword evidence="4 12" id="KW-0548">Nucleotidyltransferase</keyword>
<name>A0ABV2IZK9_9HYPH</name>
<proteinExistence type="inferred from homology"/>
<dbReference type="CDD" id="cd02213">
    <property type="entry name" value="cupin_PMI_typeII_C"/>
    <property type="match status" value="1"/>
</dbReference>
<feature type="domain" description="Mannose-6-phosphate isomerase type II C-terminal" evidence="10">
    <location>
        <begin position="360"/>
        <end position="469"/>
    </location>
</feature>
<dbReference type="InterPro" id="IPR005835">
    <property type="entry name" value="NTP_transferase_dom"/>
</dbReference>
<dbReference type="NCBIfam" id="TIGR01479">
    <property type="entry name" value="GMP_PMI"/>
    <property type="match status" value="1"/>
</dbReference>
<keyword evidence="13" id="KW-1185">Reference proteome</keyword>
<evidence type="ECO:0000313" key="12">
    <source>
        <dbReference type="EMBL" id="MET3613205.1"/>
    </source>
</evidence>
<keyword evidence="12" id="KW-0413">Isomerase</keyword>
<protein>
    <recommendedName>
        <fullName evidence="2">mannose-1-phosphate guanylyltransferase</fullName>
        <ecNumber evidence="2">2.7.7.13</ecNumber>
    </recommendedName>
</protein>
<keyword evidence="3 12" id="KW-0808">Transferase</keyword>
<evidence type="ECO:0000256" key="1">
    <source>
        <dbReference type="ARBA" id="ARBA00006115"/>
    </source>
</evidence>
<dbReference type="SUPFAM" id="SSF51182">
    <property type="entry name" value="RmlC-like cupins"/>
    <property type="match status" value="1"/>
</dbReference>
<dbReference type="EMBL" id="JBEPMB010000001">
    <property type="protein sequence ID" value="MET3613205.1"/>
    <property type="molecule type" value="Genomic_DNA"/>
</dbReference>
<dbReference type="PANTHER" id="PTHR46390">
    <property type="entry name" value="MANNOSE-1-PHOSPHATE GUANYLYLTRANSFERASE"/>
    <property type="match status" value="1"/>
</dbReference>
<dbReference type="InterPro" id="IPR014710">
    <property type="entry name" value="RmlC-like_jellyroll"/>
</dbReference>
<evidence type="ECO:0000259" key="10">
    <source>
        <dbReference type="Pfam" id="PF01050"/>
    </source>
</evidence>
<evidence type="ECO:0000256" key="8">
    <source>
        <dbReference type="RuleBase" id="RU004190"/>
    </source>
</evidence>
<dbReference type="InterPro" id="IPR049577">
    <property type="entry name" value="GMPP_N"/>
</dbReference>
<organism evidence="12 13">
    <name type="scientific">Rhizobium aquaticum</name>
    <dbReference type="NCBI Taxonomy" id="1549636"/>
    <lineage>
        <taxon>Bacteria</taxon>
        <taxon>Pseudomonadati</taxon>
        <taxon>Pseudomonadota</taxon>
        <taxon>Alphaproteobacteria</taxon>
        <taxon>Hyphomicrobiales</taxon>
        <taxon>Rhizobiaceae</taxon>
        <taxon>Rhizobium/Agrobacterium group</taxon>
        <taxon>Rhizobium</taxon>
    </lineage>
</organism>
<reference evidence="12 13" key="1">
    <citation type="submission" date="2024-06" db="EMBL/GenBank/DDBJ databases">
        <title>Genomic Encyclopedia of Type Strains, Phase IV (KMG-IV): sequencing the most valuable type-strain genomes for metagenomic binning, comparative biology and taxonomic classification.</title>
        <authorList>
            <person name="Goeker M."/>
        </authorList>
    </citation>
    <scope>NUCLEOTIDE SEQUENCE [LARGE SCALE GENOMIC DNA]</scope>
    <source>
        <strain evidence="12 13">DSM 29780</strain>
    </source>
</reference>
<comment type="caution">
    <text evidence="12">The sequence shown here is derived from an EMBL/GenBank/DDBJ whole genome shotgun (WGS) entry which is preliminary data.</text>
</comment>
<dbReference type="InterPro" id="IPR054566">
    <property type="entry name" value="ManC/GMP-like_b-helix"/>
</dbReference>
<accession>A0ABV2IZK9</accession>
<dbReference type="InterPro" id="IPR051161">
    <property type="entry name" value="Mannose-6P_isomerase_type2"/>
</dbReference>
<comment type="catalytic activity">
    <reaction evidence="7">
        <text>alpha-D-mannose 1-phosphate + GTP + H(+) = GDP-alpha-D-mannose + diphosphate</text>
        <dbReference type="Rhea" id="RHEA:15229"/>
        <dbReference type="ChEBI" id="CHEBI:15378"/>
        <dbReference type="ChEBI" id="CHEBI:33019"/>
        <dbReference type="ChEBI" id="CHEBI:37565"/>
        <dbReference type="ChEBI" id="CHEBI:57527"/>
        <dbReference type="ChEBI" id="CHEBI:58409"/>
        <dbReference type="EC" id="2.7.7.13"/>
    </reaction>
</comment>
<keyword evidence="5" id="KW-0547">Nucleotide-binding</keyword>
<sequence length="474" mass="52095">MTNSQKIIPILLAGGAGARLWPVSRDDLPKQFQPLTGEFSSYQETLRRVGDPKVYDAPIVITNDAFRFFSRRQAEAAGHPATVVLEPARRDSAAAVAVAAVMAERRAAGSLVLALAADHMVLDDDLFTKSVELGATAARDGKIVVFGLKPTEPRTSYGYIRPGTPIGGNPDLALVDAFVEKPNAETALDYLRKGYLWNSGNFLFRSDVMIAEFRKHAPAILEAAEESVAKATHDLGFVRLDQESFERSPKNSIDYAVIEKTKEMAVVTGHFRWSDVGSWDAIWEVLDRDDKDNVIYGEGMALNSSGCLIHSEGIYTTLVGVEDLIAVSTRDAVMVVPKNKVQDVKKLVDEMKARAIPQADGHRRSHRPWGTVDSVVDGARYAVKHITVDCGGMLSLQKHMHRAEHWVVVSGTATITIGDHTRLVTENESVYVPVGVVHRIANEGKVPLELIEVRTGSYIAEDDIQRIEDIYARV</sequence>
<dbReference type="GO" id="GO:0004476">
    <property type="term" value="F:mannose-6-phosphate isomerase activity"/>
    <property type="evidence" value="ECO:0007669"/>
    <property type="project" value="UniProtKB-EC"/>
</dbReference>
<evidence type="ECO:0000259" key="9">
    <source>
        <dbReference type="Pfam" id="PF00483"/>
    </source>
</evidence>
<dbReference type="InterPro" id="IPR011051">
    <property type="entry name" value="RmlC_Cupin_sf"/>
</dbReference>
<feature type="domain" description="MannoseP isomerase/GMP-like beta-helix" evidence="11">
    <location>
        <begin position="298"/>
        <end position="350"/>
    </location>
</feature>
<dbReference type="InterPro" id="IPR001538">
    <property type="entry name" value="Man6P_isomerase-2_C"/>
</dbReference>
<dbReference type="Pfam" id="PF22640">
    <property type="entry name" value="ManC_GMP_beta-helix"/>
    <property type="match status" value="1"/>
</dbReference>
<evidence type="ECO:0000259" key="11">
    <source>
        <dbReference type="Pfam" id="PF22640"/>
    </source>
</evidence>
<dbReference type="PANTHER" id="PTHR46390:SF1">
    <property type="entry name" value="MANNOSE-1-PHOSPHATE GUANYLYLTRANSFERASE"/>
    <property type="match status" value="1"/>
</dbReference>
<evidence type="ECO:0000256" key="5">
    <source>
        <dbReference type="ARBA" id="ARBA00022741"/>
    </source>
</evidence>
<dbReference type="Gene3D" id="3.90.550.10">
    <property type="entry name" value="Spore Coat Polysaccharide Biosynthesis Protein SpsA, Chain A"/>
    <property type="match status" value="1"/>
</dbReference>